<dbReference type="SUPFAM" id="SSF50324">
    <property type="entry name" value="Inorganic pyrophosphatase"/>
    <property type="match status" value="1"/>
</dbReference>
<organism evidence="6 7">
    <name type="scientific">Methylomonas rapida</name>
    <dbReference type="NCBI Taxonomy" id="2963939"/>
    <lineage>
        <taxon>Bacteria</taxon>
        <taxon>Pseudomonadati</taxon>
        <taxon>Pseudomonadota</taxon>
        <taxon>Gammaproteobacteria</taxon>
        <taxon>Methylococcales</taxon>
        <taxon>Methylococcaceae</taxon>
        <taxon>Methylomonas</taxon>
    </lineage>
</organism>
<protein>
    <recommendedName>
        <fullName evidence="2">inorganic diphosphatase</fullName>
        <ecNumber evidence="2">3.6.1.1</ecNumber>
    </recommendedName>
</protein>
<keyword evidence="7" id="KW-1185">Reference proteome</keyword>
<dbReference type="EMBL" id="CP113517">
    <property type="protein sequence ID" value="WAR43979.1"/>
    <property type="molecule type" value="Genomic_DNA"/>
</dbReference>
<evidence type="ECO:0000256" key="4">
    <source>
        <dbReference type="ARBA" id="ARBA00022801"/>
    </source>
</evidence>
<dbReference type="InterPro" id="IPR008162">
    <property type="entry name" value="Pyrophosphatase"/>
</dbReference>
<dbReference type="EC" id="3.6.1.1" evidence="2"/>
<reference evidence="6" key="1">
    <citation type="submission" date="2022-11" db="EMBL/GenBank/DDBJ databases">
        <title>Methylomonas rapida sp. nov., Carotenoid-Producing Obligate Methanotrophs with High Growth Characteristics and Biotechnological Potential.</title>
        <authorList>
            <person name="Tikhonova E.N."/>
            <person name="Suleimanov R.Z."/>
            <person name="Miroshnikov K."/>
            <person name="Oshkin I.Y."/>
            <person name="Belova S.E."/>
            <person name="Danilova O.V."/>
            <person name="Ashikhmin A."/>
            <person name="Konopkin A."/>
            <person name="But S.Y."/>
            <person name="Khmelenina V.N."/>
            <person name="Kuznetsov N."/>
            <person name="Pimenov N.V."/>
            <person name="Dedysh S.N."/>
        </authorList>
    </citation>
    <scope>NUCLEOTIDE SEQUENCE</scope>
    <source>
        <strain evidence="6">MP1</strain>
    </source>
</reference>
<dbReference type="Proteomes" id="UP001162780">
    <property type="component" value="Chromosome"/>
</dbReference>
<evidence type="ECO:0000313" key="6">
    <source>
        <dbReference type="EMBL" id="WAR43979.1"/>
    </source>
</evidence>
<accession>A0ABY7GIC2</accession>
<dbReference type="Gene3D" id="3.90.80.10">
    <property type="entry name" value="Inorganic pyrophosphatase"/>
    <property type="match status" value="1"/>
</dbReference>
<name>A0ABY7GIC2_9GAMM</name>
<gene>
    <name evidence="6" type="ORF">NM686_016615</name>
</gene>
<evidence type="ECO:0000256" key="2">
    <source>
        <dbReference type="ARBA" id="ARBA00012146"/>
    </source>
</evidence>
<proteinExistence type="predicted"/>
<dbReference type="RefSeq" id="WP_255188968.1">
    <property type="nucleotide sequence ID" value="NZ_CP113517.1"/>
</dbReference>
<sequence length="159" mass="17179">MHSLNLTEQAPLVNVVIETPRGSFLKRGTAGKLDFISPLPCPFNYGSIPAYIGSDGDFLDAVVLGPRLPLGASVSVYAWGSIGMIDGGVYEDKLICAPTPLSEKQQRLILWFFIIYAKAKYLLNLIKGRKGHNNCEGWHDAASALARAIPCSSEDKNAG</sequence>
<evidence type="ECO:0000256" key="3">
    <source>
        <dbReference type="ARBA" id="ARBA00022723"/>
    </source>
</evidence>
<keyword evidence="5" id="KW-0460">Magnesium</keyword>
<keyword evidence="3" id="KW-0479">Metal-binding</keyword>
<keyword evidence="4" id="KW-0378">Hydrolase</keyword>
<evidence type="ECO:0000256" key="1">
    <source>
        <dbReference type="ARBA" id="ARBA00001946"/>
    </source>
</evidence>
<dbReference type="Pfam" id="PF00719">
    <property type="entry name" value="Pyrophosphatase"/>
    <property type="match status" value="1"/>
</dbReference>
<evidence type="ECO:0000256" key="5">
    <source>
        <dbReference type="ARBA" id="ARBA00022842"/>
    </source>
</evidence>
<evidence type="ECO:0000313" key="7">
    <source>
        <dbReference type="Proteomes" id="UP001162780"/>
    </source>
</evidence>
<comment type="cofactor">
    <cofactor evidence="1">
        <name>Mg(2+)</name>
        <dbReference type="ChEBI" id="CHEBI:18420"/>
    </cofactor>
</comment>
<dbReference type="InterPro" id="IPR036649">
    <property type="entry name" value="Pyrophosphatase_sf"/>
</dbReference>